<feature type="transmembrane region" description="Helical" evidence="1">
    <location>
        <begin position="98"/>
        <end position="116"/>
    </location>
</feature>
<sequence>MNAIDATRWVLNFFEFGAVVAGLLSWKKIKHTYWQWLLVYLIIVLVNEMAGKYLNHIHLSGINQQLYRYTAPIRFVLLLHVLMKPLGMRIRNIAKLMFALYIMLFLAEQFVLPVSYFKTSMLSLFIGYVTLLVLCMAYLVKLIQSDAILHFQTDMHFWLSVGLLLFYVIFMPFHTARTSLNNHYPDVFLMYWYVQMGAACIMYVCFTILFVWGKPS</sequence>
<organism evidence="2 3">
    <name type="scientific">Phnomibacter ginsenosidimutans</name>
    <dbReference type="NCBI Taxonomy" id="2676868"/>
    <lineage>
        <taxon>Bacteria</taxon>
        <taxon>Pseudomonadati</taxon>
        <taxon>Bacteroidota</taxon>
        <taxon>Chitinophagia</taxon>
        <taxon>Chitinophagales</taxon>
        <taxon>Chitinophagaceae</taxon>
        <taxon>Phnomibacter</taxon>
    </lineage>
</organism>
<reference evidence="2 3" key="1">
    <citation type="submission" date="2019-11" db="EMBL/GenBank/DDBJ databases">
        <authorList>
            <person name="Im W.T."/>
        </authorList>
    </citation>
    <scope>NUCLEOTIDE SEQUENCE [LARGE SCALE GENOMIC DNA]</scope>
    <source>
        <strain evidence="2 3">SB-02</strain>
    </source>
</reference>
<keyword evidence="1" id="KW-1133">Transmembrane helix</keyword>
<protein>
    <submittedName>
        <fullName evidence="2">Uncharacterized protein</fullName>
    </submittedName>
</protein>
<dbReference type="KEGG" id="fls:GLV81_15725"/>
<keyword evidence="1" id="KW-0472">Membrane</keyword>
<dbReference type="AlphaFoldDB" id="A0A6I6GLK9"/>
<evidence type="ECO:0000313" key="3">
    <source>
        <dbReference type="Proteomes" id="UP000426027"/>
    </source>
</evidence>
<name>A0A6I6GLK9_9BACT</name>
<dbReference type="RefSeq" id="WP_157479717.1">
    <property type="nucleotide sequence ID" value="NZ_CP046566.1"/>
</dbReference>
<evidence type="ECO:0000256" key="1">
    <source>
        <dbReference type="SAM" id="Phobius"/>
    </source>
</evidence>
<feature type="transmembrane region" description="Helical" evidence="1">
    <location>
        <begin position="6"/>
        <end position="26"/>
    </location>
</feature>
<accession>A0A6I6GLK9</accession>
<dbReference type="Proteomes" id="UP000426027">
    <property type="component" value="Chromosome"/>
</dbReference>
<keyword evidence="3" id="KW-1185">Reference proteome</keyword>
<feature type="transmembrane region" description="Helical" evidence="1">
    <location>
        <begin position="122"/>
        <end position="143"/>
    </location>
</feature>
<dbReference type="EMBL" id="CP046566">
    <property type="protein sequence ID" value="QGW29365.1"/>
    <property type="molecule type" value="Genomic_DNA"/>
</dbReference>
<gene>
    <name evidence="2" type="ORF">GLV81_15725</name>
</gene>
<evidence type="ECO:0000313" key="2">
    <source>
        <dbReference type="EMBL" id="QGW29365.1"/>
    </source>
</evidence>
<feature type="transmembrane region" description="Helical" evidence="1">
    <location>
        <begin position="193"/>
        <end position="212"/>
    </location>
</feature>
<keyword evidence="1" id="KW-0812">Transmembrane</keyword>
<feature type="transmembrane region" description="Helical" evidence="1">
    <location>
        <begin position="155"/>
        <end position="173"/>
    </location>
</feature>
<feature type="transmembrane region" description="Helical" evidence="1">
    <location>
        <begin position="33"/>
        <end position="54"/>
    </location>
</feature>
<proteinExistence type="predicted"/>